<dbReference type="OrthoDB" id="2360592at2"/>
<dbReference type="InterPro" id="IPR010982">
    <property type="entry name" value="Lambda_DNA-bd_dom_sf"/>
</dbReference>
<evidence type="ECO:0000259" key="1">
    <source>
        <dbReference type="PROSITE" id="PS50943"/>
    </source>
</evidence>
<proteinExistence type="predicted"/>
<dbReference type="SMART" id="SM00530">
    <property type="entry name" value="HTH_XRE"/>
    <property type="match status" value="1"/>
</dbReference>
<organism evidence="2 3">
    <name type="scientific">Floricoccus tropicus</name>
    <dbReference type="NCBI Taxonomy" id="1859473"/>
    <lineage>
        <taxon>Bacteria</taxon>
        <taxon>Bacillati</taxon>
        <taxon>Bacillota</taxon>
        <taxon>Bacilli</taxon>
        <taxon>Lactobacillales</taxon>
        <taxon>Streptococcaceae</taxon>
        <taxon>Floricoccus</taxon>
    </lineage>
</organism>
<dbReference type="CDD" id="cd00093">
    <property type="entry name" value="HTH_XRE"/>
    <property type="match status" value="1"/>
</dbReference>
<dbReference type="PANTHER" id="PTHR37038:SF13">
    <property type="entry name" value="HTH CRO_C1-TYPE DOMAIN-CONTAINING PROTEIN"/>
    <property type="match status" value="1"/>
</dbReference>
<sequence>MRWDIGSVYKDIRKSKNLSQEEICGNTISRTTLSKFENNKLVPSYQTMEFLLRQVNVSFQEFNFLCNKDGKDKRQEIFNEFKTINSSSEIDKLKTLMFKCEELLKTEDDLVIKNYHRILTSYLNISLNNNSISDQSKEFVSEIWDDLKSMDTWYYNDLFIINSIIHRIPISTLPEIIKPILESADKYKNYNNNSLNILRVCLFLNMSTLYLQNNMIKECIEITNLGLDYAKKLKNYYYLSYSWVRLGLCQGNKKMIEKGISLAELTEEPGLLKEMLDEVEYYSDKITPVS</sequence>
<dbReference type="InterPro" id="IPR053163">
    <property type="entry name" value="HTH-type_regulator_Rgg"/>
</dbReference>
<feature type="domain" description="HTH cro/C1-type" evidence="1">
    <location>
        <begin position="10"/>
        <end position="62"/>
    </location>
</feature>
<dbReference type="STRING" id="1859473.BG261_08020"/>
<dbReference type="Pfam" id="PF01381">
    <property type="entry name" value="HTH_3"/>
    <property type="match status" value="1"/>
</dbReference>
<evidence type="ECO:0000313" key="2">
    <source>
        <dbReference type="EMBL" id="OFI48220.1"/>
    </source>
</evidence>
<dbReference type="GO" id="GO:0003677">
    <property type="term" value="F:DNA binding"/>
    <property type="evidence" value="ECO:0007669"/>
    <property type="project" value="InterPro"/>
</dbReference>
<dbReference type="RefSeq" id="WP_070793228.1">
    <property type="nucleotide sequence ID" value="NZ_MKIR01000026.1"/>
</dbReference>
<dbReference type="SUPFAM" id="SSF47413">
    <property type="entry name" value="lambda repressor-like DNA-binding domains"/>
    <property type="match status" value="1"/>
</dbReference>
<name>A0A1E8GIX4_9LACT</name>
<dbReference type="Gene3D" id="1.25.40.10">
    <property type="entry name" value="Tetratricopeptide repeat domain"/>
    <property type="match status" value="1"/>
</dbReference>
<dbReference type="EMBL" id="MKIR01000026">
    <property type="protein sequence ID" value="OFI48220.1"/>
    <property type="molecule type" value="Genomic_DNA"/>
</dbReference>
<dbReference type="PROSITE" id="PS50943">
    <property type="entry name" value="HTH_CROC1"/>
    <property type="match status" value="1"/>
</dbReference>
<gene>
    <name evidence="2" type="ORF">BG261_08020</name>
</gene>
<evidence type="ECO:0000313" key="3">
    <source>
        <dbReference type="Proteomes" id="UP000178622"/>
    </source>
</evidence>
<reference evidence="3" key="1">
    <citation type="submission" date="2016-09" db="EMBL/GenBank/DDBJ databases">
        <title>Draft genome sequence of a novel species of the family Streptococcaceae isolated from flowers.</title>
        <authorList>
            <person name="Chuah L.-O."/>
            <person name="Yap K.-P."/>
            <person name="Thong K.L."/>
            <person name="Liong M.T."/>
            <person name="Ahmad R."/>
            <person name="Rusul G."/>
        </authorList>
    </citation>
    <scope>NUCLEOTIDE SEQUENCE [LARGE SCALE GENOMIC DNA]</scope>
    <source>
        <strain evidence="3">DF1</strain>
    </source>
</reference>
<dbReference type="InterPro" id="IPR001387">
    <property type="entry name" value="Cro/C1-type_HTH"/>
</dbReference>
<protein>
    <recommendedName>
        <fullName evidence="1">HTH cro/C1-type domain-containing protein</fullName>
    </recommendedName>
</protein>
<dbReference type="InterPro" id="IPR011990">
    <property type="entry name" value="TPR-like_helical_dom_sf"/>
</dbReference>
<accession>A0A1E8GIX4</accession>
<keyword evidence="3" id="KW-1185">Reference proteome</keyword>
<dbReference type="Proteomes" id="UP000178622">
    <property type="component" value="Unassembled WGS sequence"/>
</dbReference>
<dbReference type="PANTHER" id="PTHR37038">
    <property type="entry name" value="TRANSCRIPTIONAL REGULATOR-RELATED"/>
    <property type="match status" value="1"/>
</dbReference>
<comment type="caution">
    <text evidence="2">The sequence shown here is derived from an EMBL/GenBank/DDBJ whole genome shotgun (WGS) entry which is preliminary data.</text>
</comment>
<dbReference type="AlphaFoldDB" id="A0A1E8GIX4"/>